<evidence type="ECO:0000256" key="4">
    <source>
        <dbReference type="ARBA" id="ARBA00022547"/>
    </source>
</evidence>
<evidence type="ECO:0000313" key="12">
    <source>
        <dbReference type="EMBL" id="ODQ64406.1"/>
    </source>
</evidence>
<evidence type="ECO:0000256" key="11">
    <source>
        <dbReference type="RuleBase" id="RU367005"/>
    </source>
</evidence>
<dbReference type="Proteomes" id="UP000095009">
    <property type="component" value="Unassembled WGS sequence"/>
</dbReference>
<proteinExistence type="inferred from homology"/>
<evidence type="ECO:0000256" key="7">
    <source>
        <dbReference type="ARBA" id="ARBA00023065"/>
    </source>
</evidence>
<dbReference type="STRING" id="857566.A0A1E3PG50"/>
<keyword evidence="3 11" id="KW-0813">Transport</keyword>
<evidence type="ECO:0000256" key="10">
    <source>
        <dbReference type="ARBA" id="ARBA00023310"/>
    </source>
</evidence>
<dbReference type="GO" id="GO:0015078">
    <property type="term" value="F:proton transmembrane transporter activity"/>
    <property type="evidence" value="ECO:0007669"/>
    <property type="project" value="InterPro"/>
</dbReference>
<evidence type="ECO:0000313" key="13">
    <source>
        <dbReference type="Proteomes" id="UP000095009"/>
    </source>
</evidence>
<dbReference type="Pfam" id="PF05680">
    <property type="entry name" value="ATP-synt_E"/>
    <property type="match status" value="1"/>
</dbReference>
<keyword evidence="13" id="KW-1185">Reference proteome</keyword>
<evidence type="ECO:0000256" key="6">
    <source>
        <dbReference type="ARBA" id="ARBA00022792"/>
    </source>
</evidence>
<comment type="subcellular location">
    <subcellularLocation>
        <location evidence="1 11">Mitochondrion inner membrane</location>
    </subcellularLocation>
</comment>
<comment type="subunit">
    <text evidence="11">F-type ATPases have 2 components, CF(1) - the catalytic core - and CF(0) - the membrane proton channel. CF(1) and CF(0) have multiple subunits.</text>
</comment>
<accession>A0A1E3PG50</accession>
<dbReference type="OrthoDB" id="2125027at2759"/>
<dbReference type="GO" id="GO:0005743">
    <property type="term" value="C:mitochondrial inner membrane"/>
    <property type="evidence" value="ECO:0007669"/>
    <property type="project" value="UniProtKB-SubCell"/>
</dbReference>
<dbReference type="InterPro" id="IPR008386">
    <property type="entry name" value="ATP_synth_F0_esu_mt"/>
</dbReference>
<sequence>MSSTFNVFRWSALAAGVYYGYKENRARNSAAVVRHEAQDWARKEQLIKQAKAEWVKLNPVKTPAGVVSDIEDPNFDIEKYIDHSLKQFA</sequence>
<evidence type="ECO:0000256" key="2">
    <source>
        <dbReference type="ARBA" id="ARBA00007333"/>
    </source>
</evidence>
<evidence type="ECO:0000256" key="5">
    <source>
        <dbReference type="ARBA" id="ARBA00022781"/>
    </source>
</evidence>
<dbReference type="GO" id="GO:0015986">
    <property type="term" value="P:proton motive force-driven ATP synthesis"/>
    <property type="evidence" value="ECO:0007669"/>
    <property type="project" value="InterPro"/>
</dbReference>
<keyword evidence="8 11" id="KW-0496">Mitochondrion</keyword>
<comment type="function">
    <text evidence="11">Subunit e, of the mitochondrial membrane ATP synthase complex (F(1)F(0) ATP synthase or Complex V) that produces ATP from ADP in the presence of a proton gradient across the membrane which is generated by electron transport complexes of the respiratory chain. ATP synthase complex consist of a soluble F(1) head domain - the catalytic core - and a membrane F(1) domain - the membrane proton channel. These two domains are linked by a central stalk rotating inside the F(1) region and a stationary peripheral stalk. During catalysis, ATP synthesis in the catalytic domain of F(1) is coupled via a rotary mechanism of the central stalk subunits to proton translocation. In vivo, can only synthesize ATP although its ATP hydrolase activity can be activated artificially in vitro. Part of the complex F(0) domain.</text>
</comment>
<organism evidence="12 13">
    <name type="scientific">Nadsonia fulvescens var. elongata DSM 6958</name>
    <dbReference type="NCBI Taxonomy" id="857566"/>
    <lineage>
        <taxon>Eukaryota</taxon>
        <taxon>Fungi</taxon>
        <taxon>Dikarya</taxon>
        <taxon>Ascomycota</taxon>
        <taxon>Saccharomycotina</taxon>
        <taxon>Dipodascomycetes</taxon>
        <taxon>Dipodascales</taxon>
        <taxon>Dipodascales incertae sedis</taxon>
        <taxon>Nadsonia</taxon>
    </lineage>
</organism>
<keyword evidence="5 11" id="KW-0375">Hydrogen ion transport</keyword>
<dbReference type="GO" id="GO:0045259">
    <property type="term" value="C:proton-transporting ATP synthase complex"/>
    <property type="evidence" value="ECO:0007669"/>
    <property type="project" value="UniProtKB-UniRule"/>
</dbReference>
<gene>
    <name evidence="12" type="ORF">NADFUDRAFT_83888</name>
</gene>
<keyword evidence="10 11" id="KW-0066">ATP synthesis</keyword>
<protein>
    <recommendedName>
        <fullName evidence="11">ATP synthase F(0) complex subunit e, mitochondrial</fullName>
    </recommendedName>
</protein>
<evidence type="ECO:0000256" key="8">
    <source>
        <dbReference type="ARBA" id="ARBA00023128"/>
    </source>
</evidence>
<keyword evidence="4 11" id="KW-0138">CF(0)</keyword>
<evidence type="ECO:0000256" key="1">
    <source>
        <dbReference type="ARBA" id="ARBA00004273"/>
    </source>
</evidence>
<name>A0A1E3PG50_9ASCO</name>
<dbReference type="AlphaFoldDB" id="A0A1E3PG50"/>
<keyword evidence="6 11" id="KW-0999">Mitochondrion inner membrane</keyword>
<keyword evidence="9" id="KW-0472">Membrane</keyword>
<keyword evidence="7 11" id="KW-0406">Ion transport</keyword>
<reference evidence="12 13" key="1">
    <citation type="journal article" date="2016" name="Proc. Natl. Acad. Sci. U.S.A.">
        <title>Comparative genomics of biotechnologically important yeasts.</title>
        <authorList>
            <person name="Riley R."/>
            <person name="Haridas S."/>
            <person name="Wolfe K.H."/>
            <person name="Lopes M.R."/>
            <person name="Hittinger C.T."/>
            <person name="Goeker M."/>
            <person name="Salamov A.A."/>
            <person name="Wisecaver J.H."/>
            <person name="Long T.M."/>
            <person name="Calvey C.H."/>
            <person name="Aerts A.L."/>
            <person name="Barry K.W."/>
            <person name="Choi C."/>
            <person name="Clum A."/>
            <person name="Coughlan A.Y."/>
            <person name="Deshpande S."/>
            <person name="Douglass A.P."/>
            <person name="Hanson S.J."/>
            <person name="Klenk H.-P."/>
            <person name="LaButti K.M."/>
            <person name="Lapidus A."/>
            <person name="Lindquist E.A."/>
            <person name="Lipzen A.M."/>
            <person name="Meier-Kolthoff J.P."/>
            <person name="Ohm R.A."/>
            <person name="Otillar R.P."/>
            <person name="Pangilinan J.L."/>
            <person name="Peng Y."/>
            <person name="Rokas A."/>
            <person name="Rosa C.A."/>
            <person name="Scheuner C."/>
            <person name="Sibirny A.A."/>
            <person name="Slot J.C."/>
            <person name="Stielow J.B."/>
            <person name="Sun H."/>
            <person name="Kurtzman C.P."/>
            <person name="Blackwell M."/>
            <person name="Grigoriev I.V."/>
            <person name="Jeffries T.W."/>
        </authorList>
    </citation>
    <scope>NUCLEOTIDE SEQUENCE [LARGE SCALE GENOMIC DNA]</scope>
    <source>
        <strain evidence="12 13">DSM 6958</strain>
    </source>
</reference>
<evidence type="ECO:0000256" key="3">
    <source>
        <dbReference type="ARBA" id="ARBA00022448"/>
    </source>
</evidence>
<comment type="similarity">
    <text evidence="2 11">Belongs to the ATPase e subunit family.</text>
</comment>
<dbReference type="EMBL" id="KV454412">
    <property type="protein sequence ID" value="ODQ64406.1"/>
    <property type="molecule type" value="Genomic_DNA"/>
</dbReference>
<evidence type="ECO:0000256" key="9">
    <source>
        <dbReference type="ARBA" id="ARBA00023136"/>
    </source>
</evidence>